<dbReference type="GO" id="GO:0030672">
    <property type="term" value="C:synaptic vesicle membrane"/>
    <property type="evidence" value="ECO:0007669"/>
    <property type="project" value="UniProtKB-SubCell"/>
</dbReference>
<evidence type="ECO:0000256" key="5">
    <source>
        <dbReference type="ARBA" id="ARBA00022673"/>
    </source>
</evidence>
<keyword evidence="4" id="KW-0106">Calcium</keyword>
<keyword evidence="6 14" id="KW-0812">Transmembrane</keyword>
<dbReference type="OMA" id="CIELNTI"/>
<name>T1KRY5_TETUR</name>
<dbReference type="Proteomes" id="UP000015104">
    <property type="component" value="Unassembled WGS sequence"/>
</dbReference>
<evidence type="ECO:0000313" key="16">
    <source>
        <dbReference type="Proteomes" id="UP000015104"/>
    </source>
</evidence>
<dbReference type="PANTHER" id="PTHR13314:SF2">
    <property type="entry name" value="CALCIUM CHANNEL FLOWER HOMOLOG"/>
    <property type="match status" value="1"/>
</dbReference>
<keyword evidence="8 14" id="KW-0472">Membrane</keyword>
<evidence type="ECO:0000256" key="3">
    <source>
        <dbReference type="ARBA" id="ARBA00016120"/>
    </source>
</evidence>
<reference evidence="15" key="2">
    <citation type="submission" date="2015-06" db="UniProtKB">
        <authorList>
            <consortium name="EnsemblMetazoa"/>
        </authorList>
    </citation>
    <scope>IDENTIFICATION</scope>
</reference>
<keyword evidence="16" id="KW-1185">Reference proteome</keyword>
<sequence>MISPGDGPIQQQQGIWWVDSWRSQIVTGLSLLQVVFGIITSISILSPLCIPAGLLQVGAAIVVLAIEAPSFVTFIRFAQPIGIFFEDKPLWIKCAAYAGLAIIPCLFGCFGLFFLLGFLTSLGSASVYGLLLIGRKASRDDMRFQAAGSPTGGPYSPTSP</sequence>
<keyword evidence="4" id="KW-0406">Ion transport</keyword>
<evidence type="ECO:0000256" key="9">
    <source>
        <dbReference type="ARBA" id="ARBA00023273"/>
    </source>
</evidence>
<dbReference type="EMBL" id="CAEY01000421">
    <property type="status" value="NOT_ANNOTATED_CDS"/>
    <property type="molecule type" value="Genomic_DNA"/>
</dbReference>
<dbReference type="InterPro" id="IPR019365">
    <property type="entry name" value="TVP18/Ca-channel_flower"/>
</dbReference>
<gene>
    <name evidence="15" type="primary">107366846</name>
</gene>
<feature type="transmembrane region" description="Helical" evidence="14">
    <location>
        <begin position="25"/>
        <end position="45"/>
    </location>
</feature>
<evidence type="ECO:0000256" key="14">
    <source>
        <dbReference type="SAM" id="Phobius"/>
    </source>
</evidence>
<evidence type="ECO:0000256" key="13">
    <source>
        <dbReference type="ARBA" id="ARBA00046506"/>
    </source>
</evidence>
<comment type="subcellular location">
    <subcellularLocation>
        <location evidence="1">Cytoplasmic vesicle</location>
        <location evidence="1">Secretory vesicle</location>
        <location evidence="1">Synaptic vesicle membrane</location>
        <topology evidence="1">Multi-pass membrane protein</topology>
    </subcellularLocation>
    <subcellularLocation>
        <location evidence="12">Presynaptic cell membrane</location>
    </subcellularLocation>
</comment>
<keyword evidence="4" id="KW-0109">Calcium transport</keyword>
<evidence type="ECO:0000256" key="11">
    <source>
        <dbReference type="ARBA" id="ARBA00023329"/>
    </source>
</evidence>
<feature type="transmembrane region" description="Helical" evidence="14">
    <location>
        <begin position="57"/>
        <end position="78"/>
    </location>
</feature>
<evidence type="ECO:0000256" key="1">
    <source>
        <dbReference type="ARBA" id="ARBA00004644"/>
    </source>
</evidence>
<dbReference type="OrthoDB" id="9934994at2759"/>
<dbReference type="SMART" id="SM01077">
    <property type="entry name" value="Cg6151-P"/>
    <property type="match status" value="1"/>
</dbReference>
<dbReference type="Pfam" id="PF10233">
    <property type="entry name" value="Cg6151-P"/>
    <property type="match status" value="1"/>
</dbReference>
<evidence type="ECO:0000256" key="10">
    <source>
        <dbReference type="ARBA" id="ARBA00023303"/>
    </source>
</evidence>
<comment type="subunit">
    <text evidence="13">Homomultimer. Associates with the dally/ magu complex.</text>
</comment>
<evidence type="ECO:0000256" key="4">
    <source>
        <dbReference type="ARBA" id="ARBA00022568"/>
    </source>
</evidence>
<evidence type="ECO:0000256" key="12">
    <source>
        <dbReference type="ARBA" id="ARBA00034111"/>
    </source>
</evidence>
<evidence type="ECO:0000256" key="8">
    <source>
        <dbReference type="ARBA" id="ARBA00023136"/>
    </source>
</evidence>
<dbReference type="AlphaFoldDB" id="T1KRY5"/>
<evidence type="ECO:0000256" key="6">
    <source>
        <dbReference type="ARBA" id="ARBA00022692"/>
    </source>
</evidence>
<reference evidence="16" key="1">
    <citation type="submission" date="2011-08" db="EMBL/GenBank/DDBJ databases">
        <authorList>
            <person name="Rombauts S."/>
        </authorList>
    </citation>
    <scope>NUCLEOTIDE SEQUENCE</scope>
    <source>
        <strain evidence="16">London</strain>
    </source>
</reference>
<dbReference type="KEGG" id="tut:107366846"/>
<evidence type="ECO:0000313" key="15">
    <source>
        <dbReference type="EnsemblMetazoa" id="tetur19g01150.1"/>
    </source>
</evidence>
<dbReference type="HOGENOM" id="CLU_1654396_0_0_1"/>
<dbReference type="GO" id="GO:0042734">
    <property type="term" value="C:presynaptic membrane"/>
    <property type="evidence" value="ECO:0007669"/>
    <property type="project" value="UniProtKB-SubCell"/>
</dbReference>
<dbReference type="eggNOG" id="KOG4085">
    <property type="taxonomic scope" value="Eukaryota"/>
</dbReference>
<keyword evidence="10" id="KW-0407">Ion channel</keyword>
<accession>T1KRY5</accession>
<evidence type="ECO:0000256" key="7">
    <source>
        <dbReference type="ARBA" id="ARBA00022989"/>
    </source>
</evidence>
<dbReference type="EnsemblMetazoa" id="tetur19g01150.1">
    <property type="protein sequence ID" value="tetur19g01150.1"/>
    <property type="gene ID" value="tetur19g01150"/>
</dbReference>
<organism evidence="15 16">
    <name type="scientific">Tetranychus urticae</name>
    <name type="common">Two-spotted spider mite</name>
    <dbReference type="NCBI Taxonomy" id="32264"/>
    <lineage>
        <taxon>Eukaryota</taxon>
        <taxon>Metazoa</taxon>
        <taxon>Ecdysozoa</taxon>
        <taxon>Arthropoda</taxon>
        <taxon>Chelicerata</taxon>
        <taxon>Arachnida</taxon>
        <taxon>Acari</taxon>
        <taxon>Acariformes</taxon>
        <taxon>Trombidiformes</taxon>
        <taxon>Prostigmata</taxon>
        <taxon>Eleutherengona</taxon>
        <taxon>Raphignathae</taxon>
        <taxon>Tetranychoidea</taxon>
        <taxon>Tetranychidae</taxon>
        <taxon>Tetranychus</taxon>
    </lineage>
</organism>
<keyword evidence="4" id="KW-0813">Transport</keyword>
<dbReference type="PANTHER" id="PTHR13314">
    <property type="entry name" value="CALCIUM CHANNEL FLOWER HOMOLOG"/>
    <property type="match status" value="1"/>
</dbReference>
<feature type="transmembrane region" description="Helical" evidence="14">
    <location>
        <begin position="113"/>
        <end position="133"/>
    </location>
</feature>
<protein>
    <recommendedName>
        <fullName evidence="3">Calcium channel flower</fullName>
    </recommendedName>
</protein>
<keyword evidence="9" id="KW-0966">Cell projection</keyword>
<dbReference type="GO" id="GO:0005262">
    <property type="term" value="F:calcium channel activity"/>
    <property type="evidence" value="ECO:0007669"/>
    <property type="project" value="UniProtKB-KW"/>
</dbReference>
<keyword evidence="11" id="KW-0968">Cytoplasmic vesicle</keyword>
<dbReference type="GO" id="GO:0016192">
    <property type="term" value="P:vesicle-mediated transport"/>
    <property type="evidence" value="ECO:0007669"/>
    <property type="project" value="TreeGrafter"/>
</dbReference>
<keyword evidence="7 14" id="KW-1133">Transmembrane helix</keyword>
<comment type="similarity">
    <text evidence="2">Belongs to the calcium channel flower family.</text>
</comment>
<keyword evidence="5" id="KW-0107">Calcium channel</keyword>
<proteinExistence type="inferred from homology"/>
<evidence type="ECO:0000256" key="2">
    <source>
        <dbReference type="ARBA" id="ARBA00010023"/>
    </source>
</evidence>